<proteinExistence type="predicted"/>
<name>A0ABX0S797_PONBL</name>
<keyword evidence="1" id="KW-0175">Coiled coil</keyword>
<keyword evidence="3" id="KW-1185">Reference proteome</keyword>
<gene>
    <name evidence="2" type="ORF">BU61_8331</name>
</gene>
<evidence type="ECO:0000313" key="3">
    <source>
        <dbReference type="Proteomes" id="UP001165941"/>
    </source>
</evidence>
<protein>
    <submittedName>
        <fullName evidence="2">Forkhead-associated domain-containing protein</fullName>
    </submittedName>
</protein>
<dbReference type="EMBL" id="PGGH01196395">
    <property type="protein sequence ID" value="NIG60560.1"/>
    <property type="molecule type" value="Genomic_DNA"/>
</dbReference>
<evidence type="ECO:0000313" key="2">
    <source>
        <dbReference type="EMBL" id="NIG60560.1"/>
    </source>
</evidence>
<reference evidence="2" key="1">
    <citation type="submission" date="2018-05" db="EMBL/GenBank/DDBJ databases">
        <authorList>
            <person name="Pedro S.L.S."/>
            <person name="Freitas R.C."/>
            <person name="Barreto A.S."/>
            <person name="Lima A.O.S."/>
        </authorList>
    </citation>
    <scope>NUCLEOTIDE SEQUENCE</scope>
    <source>
        <strain evidence="2">BP203</strain>
        <tissue evidence="2">Muscle</tissue>
    </source>
</reference>
<accession>A0ABX0S797</accession>
<comment type="caution">
    <text evidence="2">The sequence shown here is derived from an EMBL/GenBank/DDBJ whole genome shotgun (WGS) entry which is preliminary data.</text>
</comment>
<organism evidence="2 3">
    <name type="scientific">Pontoporia blainvillei</name>
    <name type="common">Franciscana</name>
    <name type="synonym">Delphinus blainvillei</name>
    <dbReference type="NCBI Taxonomy" id="48723"/>
    <lineage>
        <taxon>Eukaryota</taxon>
        <taxon>Metazoa</taxon>
        <taxon>Chordata</taxon>
        <taxon>Craniata</taxon>
        <taxon>Vertebrata</taxon>
        <taxon>Euteleostomi</taxon>
        <taxon>Mammalia</taxon>
        <taxon>Eutheria</taxon>
        <taxon>Laurasiatheria</taxon>
        <taxon>Artiodactyla</taxon>
        <taxon>Whippomorpha</taxon>
        <taxon>Cetacea</taxon>
        <taxon>Odontoceti</taxon>
        <taxon>Pontoporiidae</taxon>
        <taxon>Pontoporia</taxon>
    </lineage>
</organism>
<dbReference type="Proteomes" id="UP001165941">
    <property type="component" value="Unassembled WGS sequence"/>
</dbReference>
<feature type="coiled-coil region" evidence="1">
    <location>
        <begin position="17"/>
        <end position="44"/>
    </location>
</feature>
<sequence>MMEERMQLQQHTVRALHEEQESQKHGFEKQIMEYKEQIKQHTQTIVEGAGGIGKLSQEGETQQDTVAAPPVESTAKDAVCKHLIEDLLTAQKEILSQQEIIMKLRKNLTEAHSRMSDLRGELNEKQKMELERNVALVQQQSSELSVLKEEMALMTSLLEKKDKELEALKQTLRASQEKHRLQLHKEKEQKPGNTTQMCDISVQIEPIHTDIFLSSQEGDVRFQFE</sequence>
<feature type="coiled-coil region" evidence="1">
    <location>
        <begin position="151"/>
        <end position="178"/>
    </location>
</feature>
<evidence type="ECO:0000256" key="1">
    <source>
        <dbReference type="SAM" id="Coils"/>
    </source>
</evidence>